<feature type="signal peptide" evidence="9">
    <location>
        <begin position="1"/>
        <end position="20"/>
    </location>
</feature>
<dbReference type="SUPFAM" id="SSF117856">
    <property type="entry name" value="AF0104/ALDC/Ptd012-like"/>
    <property type="match status" value="1"/>
</dbReference>
<dbReference type="AlphaFoldDB" id="A0A967DZ51"/>
<evidence type="ECO:0000313" key="10">
    <source>
        <dbReference type="EMBL" id="NGZ89092.1"/>
    </source>
</evidence>
<dbReference type="EMBL" id="JAANAS010000024">
    <property type="protein sequence ID" value="NGZ89092.1"/>
    <property type="molecule type" value="Genomic_DNA"/>
</dbReference>
<organism evidence="10 11">
    <name type="scientific">Psychroflexus maritimus</name>
    <dbReference type="NCBI Taxonomy" id="2714865"/>
    <lineage>
        <taxon>Bacteria</taxon>
        <taxon>Pseudomonadati</taxon>
        <taxon>Bacteroidota</taxon>
        <taxon>Flavobacteriia</taxon>
        <taxon>Flavobacteriales</taxon>
        <taxon>Flavobacteriaceae</taxon>
        <taxon>Psychroflexus</taxon>
    </lineage>
</organism>
<evidence type="ECO:0000256" key="3">
    <source>
        <dbReference type="ARBA" id="ARBA00007106"/>
    </source>
</evidence>
<dbReference type="Pfam" id="PF03306">
    <property type="entry name" value="AAL_decarboxy"/>
    <property type="match status" value="1"/>
</dbReference>
<evidence type="ECO:0000256" key="5">
    <source>
        <dbReference type="ARBA" id="ARBA00020164"/>
    </source>
</evidence>
<evidence type="ECO:0000256" key="2">
    <source>
        <dbReference type="ARBA" id="ARBA00005170"/>
    </source>
</evidence>
<keyword evidence="6" id="KW-0210">Decarboxylase</keyword>
<comment type="caution">
    <text evidence="10">The sequence shown here is derived from an EMBL/GenBank/DDBJ whole genome shotgun (WGS) entry which is preliminary data.</text>
</comment>
<protein>
    <recommendedName>
        <fullName evidence="5">Alpha-acetolactate decarboxylase</fullName>
        <ecNumber evidence="4">4.1.1.5</ecNumber>
    </recommendedName>
</protein>
<dbReference type="PANTHER" id="PTHR35524">
    <property type="entry name" value="ALPHA-ACETOLACTATE DECARBOXYLASE"/>
    <property type="match status" value="1"/>
</dbReference>
<gene>
    <name evidence="10" type="ORF">G7034_02360</name>
</gene>
<comment type="pathway">
    <text evidence="2">Polyol metabolism; (R,R)-butane-2,3-diol biosynthesis; (R,R)-butane-2,3-diol from pyruvate: step 2/3.</text>
</comment>
<dbReference type="Gene3D" id="3.30.1330.80">
    <property type="entry name" value="Hypothetical protein, similar to alpha- acetolactate decarboxylase, domain 2"/>
    <property type="match status" value="1"/>
</dbReference>
<evidence type="ECO:0000256" key="8">
    <source>
        <dbReference type="ARBA" id="ARBA00023239"/>
    </source>
</evidence>
<dbReference type="RefSeq" id="WP_166399353.1">
    <property type="nucleotide sequence ID" value="NZ_JAANAS010000024.1"/>
</dbReference>
<comment type="catalytic activity">
    <reaction evidence="1">
        <text>(2S)-2-acetolactate + H(+) = (R)-acetoin + CO2</text>
        <dbReference type="Rhea" id="RHEA:21580"/>
        <dbReference type="ChEBI" id="CHEBI:15378"/>
        <dbReference type="ChEBI" id="CHEBI:15686"/>
        <dbReference type="ChEBI" id="CHEBI:16526"/>
        <dbReference type="ChEBI" id="CHEBI:58476"/>
        <dbReference type="EC" id="4.1.1.5"/>
    </reaction>
</comment>
<dbReference type="GO" id="GO:0047605">
    <property type="term" value="F:acetolactate decarboxylase activity"/>
    <property type="evidence" value="ECO:0007669"/>
    <property type="project" value="UniProtKB-EC"/>
</dbReference>
<dbReference type="Proteomes" id="UP000643701">
    <property type="component" value="Unassembled WGS sequence"/>
</dbReference>
<evidence type="ECO:0000256" key="4">
    <source>
        <dbReference type="ARBA" id="ARBA00013204"/>
    </source>
</evidence>
<proteinExistence type="inferred from homology"/>
<comment type="similarity">
    <text evidence="3">Belongs to the alpha-acetolactate decarboxylase family.</text>
</comment>
<evidence type="ECO:0000256" key="7">
    <source>
        <dbReference type="ARBA" id="ARBA00023061"/>
    </source>
</evidence>
<keyword evidence="9" id="KW-0732">Signal</keyword>
<dbReference type="EC" id="4.1.1.5" evidence="4"/>
<reference evidence="10" key="1">
    <citation type="submission" date="2020-03" db="EMBL/GenBank/DDBJ databases">
        <title>Psychroflexus Maritimus sp. nov., isolate from marine sediment.</title>
        <authorList>
            <person name="Zhong Y.-L."/>
        </authorList>
    </citation>
    <scope>NUCLEOTIDE SEQUENCE</scope>
    <source>
        <strain evidence="10">C1</strain>
    </source>
</reference>
<dbReference type="PANTHER" id="PTHR35524:SF1">
    <property type="entry name" value="ALPHA-ACETOLACTATE DECARBOXYLASE"/>
    <property type="match status" value="1"/>
</dbReference>
<keyword evidence="11" id="KW-1185">Reference proteome</keyword>
<evidence type="ECO:0000256" key="9">
    <source>
        <dbReference type="SAM" id="SignalP"/>
    </source>
</evidence>
<dbReference type="InterPro" id="IPR005128">
    <property type="entry name" value="Acetolactate_a_deCO2ase"/>
</dbReference>
<evidence type="ECO:0000256" key="1">
    <source>
        <dbReference type="ARBA" id="ARBA00001784"/>
    </source>
</evidence>
<name>A0A967DZ51_9FLAO</name>
<feature type="chain" id="PRO_5038136080" description="Alpha-acetolactate decarboxylase" evidence="9">
    <location>
        <begin position="21"/>
        <end position="235"/>
    </location>
</feature>
<evidence type="ECO:0000256" key="6">
    <source>
        <dbReference type="ARBA" id="ARBA00022793"/>
    </source>
</evidence>
<keyword evidence="7" id="KW-0005">Acetoin biosynthesis</keyword>
<sequence length="235" mass="27137">MKIKFIVVISLFLLSHISTAQNKSDKLMVSGALSNVMKKGQLKSTIFLDSISDKKNLYGLGPKHYLTGELLIVDGRSFVSSIDENQEIKMEETFHVKAPFFVYTNVTSWNSEKLPKKITSMQELEQYLVEKSKVYKGPFAFRLKGVFKKINFHIQNLPEGTQVKSHQDAHQGQKKYLRKNVEGEIIGFFSTQHQGVFTHHNQYIHMHFINKNRTEMGHIDELKFSKNSQVKLYLP</sequence>
<evidence type="ECO:0000313" key="11">
    <source>
        <dbReference type="Proteomes" id="UP000643701"/>
    </source>
</evidence>
<dbReference type="GO" id="GO:0045151">
    <property type="term" value="P:acetoin biosynthetic process"/>
    <property type="evidence" value="ECO:0007669"/>
    <property type="project" value="UniProtKB-KW"/>
</dbReference>
<keyword evidence="8" id="KW-0456">Lyase</keyword>
<accession>A0A967DZ51</accession>